<gene>
    <name evidence="2" type="ORF">PIB30_057096</name>
</gene>
<comment type="caution">
    <text evidence="2">The sequence shown here is derived from an EMBL/GenBank/DDBJ whole genome shotgun (WGS) entry which is preliminary data.</text>
</comment>
<reference evidence="2 3" key="1">
    <citation type="journal article" date="2023" name="Plants (Basel)">
        <title>Bridging the Gap: Combining Genomics and Transcriptomics Approaches to Understand Stylosanthes scabra, an Orphan Legume from the Brazilian Caatinga.</title>
        <authorList>
            <person name="Ferreira-Neto J.R.C."/>
            <person name="da Silva M.D."/>
            <person name="Binneck E."/>
            <person name="de Melo N.F."/>
            <person name="da Silva R.H."/>
            <person name="de Melo A.L.T.M."/>
            <person name="Pandolfi V."/>
            <person name="Bustamante F.O."/>
            <person name="Brasileiro-Vidal A.C."/>
            <person name="Benko-Iseppon A.M."/>
        </authorList>
    </citation>
    <scope>NUCLEOTIDE SEQUENCE [LARGE SCALE GENOMIC DNA]</scope>
    <source>
        <tissue evidence="2">Leaves</tissue>
    </source>
</reference>
<dbReference type="EMBL" id="JASCZI010151498">
    <property type="protein sequence ID" value="MED6173208.1"/>
    <property type="molecule type" value="Genomic_DNA"/>
</dbReference>
<feature type="domain" description="Aminotransferase-like plant mobile" evidence="1">
    <location>
        <begin position="25"/>
        <end position="63"/>
    </location>
</feature>
<dbReference type="PANTHER" id="PTHR46033">
    <property type="entry name" value="PROTEIN MAIN-LIKE 2"/>
    <property type="match status" value="1"/>
</dbReference>
<dbReference type="Pfam" id="PF10536">
    <property type="entry name" value="PMD"/>
    <property type="match status" value="1"/>
</dbReference>
<keyword evidence="3" id="KW-1185">Reference proteome</keyword>
<protein>
    <recommendedName>
        <fullName evidence="1">Aminotransferase-like plant mobile domain-containing protein</fullName>
    </recommendedName>
</protein>
<dbReference type="Proteomes" id="UP001341840">
    <property type="component" value="Unassembled WGS sequence"/>
</dbReference>
<sequence>MPPPDCFVSYIREAGFGGPLEMRPFDYDMPLVSALVERWRPETHSFHLTWEECMIMLQVLMLVVCKVRNHLRGRGLSSRTSNGRRPDQRVRAGFRELVWDRDLGDSPGISGRTSPDRRGEELRWGEAELAEAASADDSGGQGPAGCPAAVCQLLHNDDDRRRLVPRQDQQYRVAEVGSAAVGL</sequence>
<dbReference type="InterPro" id="IPR044824">
    <property type="entry name" value="MAIN-like"/>
</dbReference>
<evidence type="ECO:0000259" key="1">
    <source>
        <dbReference type="Pfam" id="PF10536"/>
    </source>
</evidence>
<organism evidence="2 3">
    <name type="scientific">Stylosanthes scabra</name>
    <dbReference type="NCBI Taxonomy" id="79078"/>
    <lineage>
        <taxon>Eukaryota</taxon>
        <taxon>Viridiplantae</taxon>
        <taxon>Streptophyta</taxon>
        <taxon>Embryophyta</taxon>
        <taxon>Tracheophyta</taxon>
        <taxon>Spermatophyta</taxon>
        <taxon>Magnoliopsida</taxon>
        <taxon>eudicotyledons</taxon>
        <taxon>Gunneridae</taxon>
        <taxon>Pentapetalae</taxon>
        <taxon>rosids</taxon>
        <taxon>fabids</taxon>
        <taxon>Fabales</taxon>
        <taxon>Fabaceae</taxon>
        <taxon>Papilionoideae</taxon>
        <taxon>50 kb inversion clade</taxon>
        <taxon>dalbergioids sensu lato</taxon>
        <taxon>Dalbergieae</taxon>
        <taxon>Pterocarpus clade</taxon>
        <taxon>Stylosanthes</taxon>
    </lineage>
</organism>
<evidence type="ECO:0000313" key="2">
    <source>
        <dbReference type="EMBL" id="MED6173208.1"/>
    </source>
</evidence>
<proteinExistence type="predicted"/>
<evidence type="ECO:0000313" key="3">
    <source>
        <dbReference type="Proteomes" id="UP001341840"/>
    </source>
</evidence>
<dbReference type="PANTHER" id="PTHR46033:SF8">
    <property type="entry name" value="PROTEIN MAINTENANCE OF MERISTEMS-LIKE"/>
    <property type="match status" value="1"/>
</dbReference>
<accession>A0ABU6VMQ1</accession>
<dbReference type="InterPro" id="IPR019557">
    <property type="entry name" value="AminoTfrase-like_pln_mobile"/>
</dbReference>
<name>A0ABU6VMQ1_9FABA</name>